<dbReference type="Proteomes" id="UP000830434">
    <property type="component" value="Chromosome"/>
</dbReference>
<proteinExistence type="predicted"/>
<reference evidence="3" key="1">
    <citation type="submission" date="2022-04" db="EMBL/GenBank/DDBJ databases">
        <title>Diverse halophilic archaea isolated from saline environments.</title>
        <authorList>
            <person name="Cui H.-L."/>
        </authorList>
    </citation>
    <scope>NUCLEOTIDE SEQUENCE</scope>
    <source>
        <strain evidence="3">XZYJT40</strain>
    </source>
</reference>
<feature type="transmembrane region" description="Helical" evidence="1">
    <location>
        <begin position="46"/>
        <end position="65"/>
    </location>
</feature>
<evidence type="ECO:0000313" key="4">
    <source>
        <dbReference type="Proteomes" id="UP000830434"/>
    </source>
</evidence>
<gene>
    <name evidence="3" type="ORF">M0R88_08490</name>
</gene>
<name>A0A8U0ILV6_9EURY</name>
<evidence type="ECO:0000259" key="2">
    <source>
        <dbReference type="Pfam" id="PF26478"/>
    </source>
</evidence>
<organism evidence="3 4">
    <name type="scientific">Halorussus gelatinilyticus</name>
    <dbReference type="NCBI Taxonomy" id="2937524"/>
    <lineage>
        <taxon>Archaea</taxon>
        <taxon>Methanobacteriati</taxon>
        <taxon>Methanobacteriota</taxon>
        <taxon>Stenosarchaea group</taxon>
        <taxon>Halobacteria</taxon>
        <taxon>Halobacteriales</taxon>
        <taxon>Haladaptataceae</taxon>
        <taxon>Halorussus</taxon>
    </lineage>
</organism>
<dbReference type="AlphaFoldDB" id="A0A8U0ILV6"/>
<sequence length="77" mass="8199">MYELLAELGTEAFAVVAYALGTVALSLFGLVAEYNSLQRFVGGDTFLAGWFAVMGIVALAFAAQLGRERLLPRLAAD</sequence>
<dbReference type="Pfam" id="PF26478">
    <property type="entry name" value="DUF8151"/>
    <property type="match status" value="1"/>
</dbReference>
<keyword evidence="1" id="KW-0472">Membrane</keyword>
<dbReference type="InterPro" id="IPR058464">
    <property type="entry name" value="DUF8151"/>
</dbReference>
<feature type="transmembrane region" description="Helical" evidence="1">
    <location>
        <begin position="12"/>
        <end position="34"/>
    </location>
</feature>
<dbReference type="RefSeq" id="WP_248656506.1">
    <property type="nucleotide sequence ID" value="NZ_CP096658.1"/>
</dbReference>
<keyword evidence="1" id="KW-0812">Transmembrane</keyword>
<dbReference type="KEGG" id="haxz:M0R88_08490"/>
<dbReference type="GeneID" id="72189887"/>
<accession>A0A8U0ILV6</accession>
<evidence type="ECO:0000256" key="1">
    <source>
        <dbReference type="SAM" id="Phobius"/>
    </source>
</evidence>
<keyword evidence="4" id="KW-1185">Reference proteome</keyword>
<dbReference type="EMBL" id="CP096658">
    <property type="protein sequence ID" value="UPW02120.1"/>
    <property type="molecule type" value="Genomic_DNA"/>
</dbReference>
<keyword evidence="1" id="KW-1133">Transmembrane helix</keyword>
<feature type="domain" description="DUF8151" evidence="2">
    <location>
        <begin position="1"/>
        <end position="75"/>
    </location>
</feature>
<evidence type="ECO:0000313" key="3">
    <source>
        <dbReference type="EMBL" id="UPW02120.1"/>
    </source>
</evidence>
<protein>
    <recommendedName>
        <fullName evidence="2">DUF8151 domain-containing protein</fullName>
    </recommendedName>
</protein>